<dbReference type="FunFam" id="3.40.50.1460:FF:000001">
    <property type="entry name" value="Caspase-3 preproprotein"/>
    <property type="match status" value="1"/>
</dbReference>
<dbReference type="InterPro" id="IPR029030">
    <property type="entry name" value="Caspase-like_dom_sf"/>
</dbReference>
<dbReference type="InterPro" id="IPR011600">
    <property type="entry name" value="Pept_C14_caspase"/>
</dbReference>
<evidence type="ECO:0000256" key="10">
    <source>
        <dbReference type="ARBA" id="ARBA00023145"/>
    </source>
</evidence>
<keyword evidence="20" id="KW-1185">Reference proteome</keyword>
<evidence type="ECO:0000256" key="9">
    <source>
        <dbReference type="ARBA" id="ARBA00022813"/>
    </source>
</evidence>
<dbReference type="SMART" id="SM00115">
    <property type="entry name" value="CASc"/>
    <property type="match status" value="1"/>
</dbReference>
<feature type="domain" description="Caspase family p10" evidence="17">
    <location>
        <begin position="169"/>
        <end position="263"/>
    </location>
</feature>
<dbReference type="AlphaFoldDB" id="A0AAW0PL48"/>
<dbReference type="InterPro" id="IPR002398">
    <property type="entry name" value="Pept_C14"/>
</dbReference>
<dbReference type="InterPro" id="IPR016129">
    <property type="entry name" value="Caspase_his_AS"/>
</dbReference>
<dbReference type="EC" id="3.4.22.59" evidence="14"/>
<gene>
    <name evidence="19" type="ORF">WMY93_006905</name>
</gene>
<comment type="subcellular location">
    <subcellularLocation>
        <location evidence="2">Cytoplasm</location>
    </subcellularLocation>
    <subcellularLocation>
        <location evidence="1">Nucleus</location>
    </subcellularLocation>
</comment>
<evidence type="ECO:0000256" key="4">
    <source>
        <dbReference type="ARBA" id="ARBA00022490"/>
    </source>
</evidence>
<dbReference type="PANTHER" id="PTHR10454">
    <property type="entry name" value="CASPASE"/>
    <property type="match status" value="1"/>
</dbReference>
<comment type="subunit">
    <text evidence="13">Heterotetramer that consists of two anti-parallel arranged heterodimers, each one formed by a 18 kDa (Caspase-6 subunit p18) and a 11 kDa (Caspase-6 subunit p11) subunit.</text>
</comment>
<dbReference type="GO" id="GO:0006508">
    <property type="term" value="P:proteolysis"/>
    <property type="evidence" value="ECO:0007669"/>
    <property type="project" value="UniProtKB-KW"/>
</dbReference>
<dbReference type="PANTHER" id="PTHR10454:SF206">
    <property type="entry name" value="CASPASE-6"/>
    <property type="match status" value="1"/>
</dbReference>
<evidence type="ECO:0000256" key="2">
    <source>
        <dbReference type="ARBA" id="ARBA00004496"/>
    </source>
</evidence>
<comment type="catalytic activity">
    <reaction evidence="12">
        <text>Strict requirement for Asp at position P1 and has a preferred cleavage sequence of Val-Glu-His-Asp-|-.</text>
        <dbReference type="EC" id="3.4.22.59"/>
    </reaction>
</comment>
<evidence type="ECO:0000259" key="17">
    <source>
        <dbReference type="PROSITE" id="PS50207"/>
    </source>
</evidence>
<dbReference type="Pfam" id="PF00656">
    <property type="entry name" value="Peptidase_C14"/>
    <property type="match status" value="1"/>
</dbReference>
<keyword evidence="9" id="KW-0068">Autocatalytic cleavage</keyword>
<evidence type="ECO:0000256" key="7">
    <source>
        <dbReference type="ARBA" id="ARBA00022801"/>
    </source>
</evidence>
<dbReference type="GO" id="GO:0005737">
    <property type="term" value="C:cytoplasm"/>
    <property type="evidence" value="ECO:0007669"/>
    <property type="project" value="UniProtKB-SubCell"/>
</dbReference>
<evidence type="ECO:0000256" key="5">
    <source>
        <dbReference type="ARBA" id="ARBA00022670"/>
    </source>
</evidence>
<dbReference type="GO" id="GO:0004197">
    <property type="term" value="F:cysteine-type endopeptidase activity"/>
    <property type="evidence" value="ECO:0007669"/>
    <property type="project" value="InterPro"/>
</dbReference>
<evidence type="ECO:0000256" key="15">
    <source>
        <dbReference type="ARBA" id="ARBA00029534"/>
    </source>
</evidence>
<accession>A0AAW0PL48</accession>
<keyword evidence="8" id="KW-0788">Thiol protease</keyword>
<comment type="similarity">
    <text evidence="3 16">Belongs to the peptidase C14A family.</text>
</comment>
<sequence>MDSQTHTDSAAGTKNMTETDAVFRTLALDPNEEYKMSRKRRGLAIIFNQEYFYWQMGMSTRHGTNADRSNLERRLKALNFEVKVYDNSKQMEIWDILREAAQANHSDADCFMLIFLSHGEQDHIYAFDGKINIHDITAMFQGTSVRVLWENPKSSYCRRVVERSMTIHAVFTLPAGADFIMCYSVAEGFYSHRETINGSWYIQDLCELLHKYGDSLEFTELLTLVNRKVSMRSVGNCSDRSAIGKKQVPCFASMLTKKLYFRPKPADK</sequence>
<dbReference type="SUPFAM" id="SSF52129">
    <property type="entry name" value="Caspase-like"/>
    <property type="match status" value="1"/>
</dbReference>
<evidence type="ECO:0000256" key="13">
    <source>
        <dbReference type="ARBA" id="ARBA00029473"/>
    </source>
</evidence>
<dbReference type="PROSITE" id="PS01121">
    <property type="entry name" value="CASPASE_HIS"/>
    <property type="match status" value="1"/>
</dbReference>
<dbReference type="InterPro" id="IPR015917">
    <property type="entry name" value="Pept_C14A"/>
</dbReference>
<keyword evidence="4" id="KW-0963">Cytoplasm</keyword>
<keyword evidence="5" id="KW-0645">Protease</keyword>
<feature type="domain" description="Caspase family p20" evidence="18">
    <location>
        <begin position="40"/>
        <end position="153"/>
    </location>
</feature>
<evidence type="ECO:0000256" key="11">
    <source>
        <dbReference type="ARBA" id="ARBA00023242"/>
    </source>
</evidence>
<dbReference type="GO" id="GO:0005634">
    <property type="term" value="C:nucleus"/>
    <property type="evidence" value="ECO:0007669"/>
    <property type="project" value="UniProtKB-SubCell"/>
</dbReference>
<evidence type="ECO:0000256" key="6">
    <source>
        <dbReference type="ARBA" id="ARBA00022703"/>
    </source>
</evidence>
<evidence type="ECO:0000259" key="18">
    <source>
        <dbReference type="PROSITE" id="PS50208"/>
    </source>
</evidence>
<dbReference type="Proteomes" id="UP001460270">
    <property type="component" value="Unassembled WGS sequence"/>
</dbReference>
<dbReference type="Gene3D" id="3.30.70.1470">
    <property type="entry name" value="Caspase-like"/>
    <property type="match status" value="1"/>
</dbReference>
<evidence type="ECO:0000256" key="12">
    <source>
        <dbReference type="ARBA" id="ARBA00029356"/>
    </source>
</evidence>
<evidence type="ECO:0000256" key="8">
    <source>
        <dbReference type="ARBA" id="ARBA00022807"/>
    </source>
</evidence>
<dbReference type="EMBL" id="JBBPFD010000004">
    <property type="protein sequence ID" value="KAK7930510.1"/>
    <property type="molecule type" value="Genomic_DNA"/>
</dbReference>
<dbReference type="GO" id="GO:0043525">
    <property type="term" value="P:positive regulation of neuron apoptotic process"/>
    <property type="evidence" value="ECO:0007669"/>
    <property type="project" value="TreeGrafter"/>
</dbReference>
<dbReference type="PRINTS" id="PR00376">
    <property type="entry name" value="IL1BCENZYME"/>
</dbReference>
<organism evidence="19 20">
    <name type="scientific">Mugilogobius chulae</name>
    <name type="common">yellowstripe goby</name>
    <dbReference type="NCBI Taxonomy" id="88201"/>
    <lineage>
        <taxon>Eukaryota</taxon>
        <taxon>Metazoa</taxon>
        <taxon>Chordata</taxon>
        <taxon>Craniata</taxon>
        <taxon>Vertebrata</taxon>
        <taxon>Euteleostomi</taxon>
        <taxon>Actinopterygii</taxon>
        <taxon>Neopterygii</taxon>
        <taxon>Teleostei</taxon>
        <taxon>Neoteleostei</taxon>
        <taxon>Acanthomorphata</taxon>
        <taxon>Gobiaria</taxon>
        <taxon>Gobiiformes</taxon>
        <taxon>Gobioidei</taxon>
        <taxon>Gobiidae</taxon>
        <taxon>Gobionellinae</taxon>
        <taxon>Mugilogobius</taxon>
    </lineage>
</organism>
<evidence type="ECO:0000256" key="3">
    <source>
        <dbReference type="ARBA" id="ARBA00010134"/>
    </source>
</evidence>
<dbReference type="InterPro" id="IPR002138">
    <property type="entry name" value="Pept_C14_p10"/>
</dbReference>
<evidence type="ECO:0000313" key="19">
    <source>
        <dbReference type="EMBL" id="KAK7930510.1"/>
    </source>
</evidence>
<name>A0AAW0PL48_9GOBI</name>
<protein>
    <recommendedName>
        <fullName evidence="15">Caspase-6</fullName>
        <ecNumber evidence="14">3.4.22.59</ecNumber>
    </recommendedName>
</protein>
<keyword evidence="11" id="KW-0539">Nucleus</keyword>
<dbReference type="GO" id="GO:0006915">
    <property type="term" value="P:apoptotic process"/>
    <property type="evidence" value="ECO:0007669"/>
    <property type="project" value="UniProtKB-KW"/>
</dbReference>
<comment type="caution">
    <text evidence="19">The sequence shown here is derived from an EMBL/GenBank/DDBJ whole genome shotgun (WGS) entry which is preliminary data.</text>
</comment>
<keyword evidence="6" id="KW-0053">Apoptosis</keyword>
<reference evidence="20" key="1">
    <citation type="submission" date="2024-04" db="EMBL/GenBank/DDBJ databases">
        <title>Salinicola lusitanus LLJ914,a marine bacterium isolated from the Okinawa Trough.</title>
        <authorList>
            <person name="Li J."/>
        </authorList>
    </citation>
    <scope>NUCLEOTIDE SEQUENCE [LARGE SCALE GENOMIC DNA]</scope>
</reference>
<evidence type="ECO:0000313" key="20">
    <source>
        <dbReference type="Proteomes" id="UP001460270"/>
    </source>
</evidence>
<keyword evidence="7" id="KW-0378">Hydrolase</keyword>
<proteinExistence type="inferred from homology"/>
<keyword evidence="10" id="KW-0865">Zymogen</keyword>
<dbReference type="Gene3D" id="3.40.50.1460">
    <property type="match status" value="1"/>
</dbReference>
<dbReference type="PROSITE" id="PS50207">
    <property type="entry name" value="CASPASE_P10"/>
    <property type="match status" value="1"/>
</dbReference>
<evidence type="ECO:0000256" key="1">
    <source>
        <dbReference type="ARBA" id="ARBA00004123"/>
    </source>
</evidence>
<evidence type="ECO:0000256" key="16">
    <source>
        <dbReference type="RuleBase" id="RU003971"/>
    </source>
</evidence>
<dbReference type="PROSITE" id="PS50208">
    <property type="entry name" value="CASPASE_P20"/>
    <property type="match status" value="1"/>
</dbReference>
<dbReference type="InterPro" id="IPR001309">
    <property type="entry name" value="Pept_C14_p20"/>
</dbReference>
<dbReference type="CDD" id="cd00032">
    <property type="entry name" value="CASc"/>
    <property type="match status" value="1"/>
</dbReference>
<evidence type="ECO:0000256" key="14">
    <source>
        <dbReference type="ARBA" id="ARBA00029486"/>
    </source>
</evidence>